<dbReference type="EMBL" id="AP019782">
    <property type="protein sequence ID" value="BBL70101.1"/>
    <property type="molecule type" value="Genomic_DNA"/>
</dbReference>
<keyword evidence="3" id="KW-1185">Reference proteome</keyword>
<feature type="compositionally biased region" description="Polar residues" evidence="1">
    <location>
        <begin position="28"/>
        <end position="41"/>
    </location>
</feature>
<dbReference type="KEGG" id="moz:MoryE10_07070"/>
<accession>A0A8D4VM36</accession>
<evidence type="ECO:0008006" key="4">
    <source>
        <dbReference type="Google" id="ProtNLM"/>
    </source>
</evidence>
<dbReference type="AlphaFoldDB" id="A0A8D4VM36"/>
<dbReference type="RefSeq" id="WP_221048222.1">
    <property type="nucleotide sequence ID" value="NZ_AP019782.1"/>
</dbReference>
<evidence type="ECO:0000313" key="2">
    <source>
        <dbReference type="EMBL" id="BBL70101.1"/>
    </source>
</evidence>
<protein>
    <recommendedName>
        <fullName evidence="4">Flagellin N-terminal domain-containing protein</fullName>
    </recommendedName>
</protein>
<reference evidence="2" key="1">
    <citation type="submission" date="2019-06" db="EMBL/GenBank/DDBJ databases">
        <title>Complete genome sequence of Methylogaea oryzae strain JCM16910.</title>
        <authorList>
            <person name="Asakawa S."/>
        </authorList>
    </citation>
    <scope>NUCLEOTIDE SEQUENCE</scope>
    <source>
        <strain evidence="2">E10</strain>
    </source>
</reference>
<proteinExistence type="predicted"/>
<gene>
    <name evidence="2" type="ORF">MoryE10_07070</name>
</gene>
<sequence>MSSVQLNNAAIRNYAAYQMQARLQQQLGSGQQMERLSSGSKLNKAADDATTGTTAQDGLQQLGSGQQRLQLIGSGQSITTTNAEETKVGDAVGTTFGDNGVTATISATGAALAAGGTDQRGVEGANVRDFDYSSEITRFAKTFASTAQLGQTPSGSIDRSSDPNITQRSQQTTGAGTANMLAGAGMSLNIGDFTGANAGAGQTGQEPTEGGANTNQNKVDLAATEERPSLSGLTVNTANAIAALAPISQDAMQQLLRPG</sequence>
<feature type="compositionally biased region" description="Low complexity" evidence="1">
    <location>
        <begin position="48"/>
        <end position="60"/>
    </location>
</feature>
<feature type="region of interest" description="Disordered" evidence="1">
    <location>
        <begin position="28"/>
        <end position="60"/>
    </location>
</feature>
<evidence type="ECO:0000313" key="3">
    <source>
        <dbReference type="Proteomes" id="UP000824988"/>
    </source>
</evidence>
<dbReference type="Proteomes" id="UP000824988">
    <property type="component" value="Chromosome"/>
</dbReference>
<name>A0A8D4VM36_9GAMM</name>
<organism evidence="2 3">
    <name type="scientific">Methylogaea oryzae</name>
    <dbReference type="NCBI Taxonomy" id="1295382"/>
    <lineage>
        <taxon>Bacteria</taxon>
        <taxon>Pseudomonadati</taxon>
        <taxon>Pseudomonadota</taxon>
        <taxon>Gammaproteobacteria</taxon>
        <taxon>Methylococcales</taxon>
        <taxon>Methylococcaceae</taxon>
        <taxon>Methylogaea</taxon>
    </lineage>
</organism>
<evidence type="ECO:0000256" key="1">
    <source>
        <dbReference type="SAM" id="MobiDB-lite"/>
    </source>
</evidence>
<feature type="region of interest" description="Disordered" evidence="1">
    <location>
        <begin position="147"/>
        <end position="174"/>
    </location>
</feature>